<accession>A0A1F6CWS7</accession>
<dbReference type="SMART" id="SM01152">
    <property type="entry name" value="DUF167"/>
    <property type="match status" value="1"/>
</dbReference>
<organism evidence="2 3">
    <name type="scientific">Candidatus Kaiserbacteria bacterium RIFCSPHIGHO2_01_FULL_53_29</name>
    <dbReference type="NCBI Taxonomy" id="1798480"/>
    <lineage>
        <taxon>Bacteria</taxon>
        <taxon>Candidatus Kaiseribacteriota</taxon>
    </lineage>
</organism>
<name>A0A1F6CWS7_9BACT</name>
<dbReference type="Gene3D" id="3.30.1200.10">
    <property type="entry name" value="YggU-like"/>
    <property type="match status" value="1"/>
</dbReference>
<protein>
    <submittedName>
        <fullName evidence="2">Uncharacterized protein</fullName>
    </submittedName>
</protein>
<dbReference type="AlphaFoldDB" id="A0A1F6CWS7"/>
<dbReference type="EMBL" id="MFKT01000009">
    <property type="protein sequence ID" value="OGG53613.1"/>
    <property type="molecule type" value="Genomic_DNA"/>
</dbReference>
<proteinExistence type="inferred from homology"/>
<comment type="caution">
    <text evidence="2">The sequence shown here is derived from an EMBL/GenBank/DDBJ whole genome shotgun (WGS) entry which is preliminary data.</text>
</comment>
<dbReference type="InterPro" id="IPR003746">
    <property type="entry name" value="DUF167"/>
</dbReference>
<dbReference type="Proteomes" id="UP000176863">
    <property type="component" value="Unassembled WGS sequence"/>
</dbReference>
<gene>
    <name evidence="2" type="ORF">A2851_01860</name>
</gene>
<comment type="similarity">
    <text evidence="1">Belongs to the UPF0235 family.</text>
</comment>
<evidence type="ECO:0000313" key="3">
    <source>
        <dbReference type="Proteomes" id="UP000176863"/>
    </source>
</evidence>
<dbReference type="SUPFAM" id="SSF69786">
    <property type="entry name" value="YggU-like"/>
    <property type="match status" value="1"/>
</dbReference>
<evidence type="ECO:0000313" key="2">
    <source>
        <dbReference type="EMBL" id="OGG53613.1"/>
    </source>
</evidence>
<evidence type="ECO:0000256" key="1">
    <source>
        <dbReference type="ARBA" id="ARBA00010364"/>
    </source>
</evidence>
<dbReference type="InterPro" id="IPR036591">
    <property type="entry name" value="YggU-like_sf"/>
</dbReference>
<dbReference type="NCBIfam" id="TIGR00251">
    <property type="entry name" value="DUF167 family protein"/>
    <property type="match status" value="1"/>
</dbReference>
<sequence length="74" mass="8270">MHIKVRVKTGAKNESVRKASDIHFEISVREKPENNLANRRVIALVAMHLGVPAVKVRIIKGHHQPSKMLSVGLQ</sequence>
<reference evidence="2 3" key="1">
    <citation type="journal article" date="2016" name="Nat. Commun.">
        <title>Thousands of microbial genomes shed light on interconnected biogeochemical processes in an aquifer system.</title>
        <authorList>
            <person name="Anantharaman K."/>
            <person name="Brown C.T."/>
            <person name="Hug L.A."/>
            <person name="Sharon I."/>
            <person name="Castelle C.J."/>
            <person name="Probst A.J."/>
            <person name="Thomas B.C."/>
            <person name="Singh A."/>
            <person name="Wilkins M.J."/>
            <person name="Karaoz U."/>
            <person name="Brodie E.L."/>
            <person name="Williams K.H."/>
            <person name="Hubbard S.S."/>
            <person name="Banfield J.F."/>
        </authorList>
    </citation>
    <scope>NUCLEOTIDE SEQUENCE [LARGE SCALE GENOMIC DNA]</scope>
</reference>
<dbReference type="Pfam" id="PF02594">
    <property type="entry name" value="DUF167"/>
    <property type="match status" value="1"/>
</dbReference>